<keyword evidence="2" id="KW-1185">Reference proteome</keyword>
<proteinExistence type="predicted"/>
<organism evidence="1 2">
    <name type="scientific">Penicillium frequentans</name>
    <dbReference type="NCBI Taxonomy" id="3151616"/>
    <lineage>
        <taxon>Eukaryota</taxon>
        <taxon>Fungi</taxon>
        <taxon>Dikarya</taxon>
        <taxon>Ascomycota</taxon>
        <taxon>Pezizomycotina</taxon>
        <taxon>Eurotiomycetes</taxon>
        <taxon>Eurotiomycetidae</taxon>
        <taxon>Eurotiales</taxon>
        <taxon>Aspergillaceae</taxon>
        <taxon>Penicillium</taxon>
    </lineage>
</organism>
<reference evidence="1 2" key="1">
    <citation type="journal article" date="2023" name="IMA Fungus">
        <title>Comparative genomic study of the Penicillium genus elucidates a diverse pangenome and 15 lateral gene transfer events.</title>
        <authorList>
            <person name="Petersen C."/>
            <person name="Sorensen T."/>
            <person name="Nielsen M.R."/>
            <person name="Sondergaard T.E."/>
            <person name="Sorensen J.L."/>
            <person name="Fitzpatrick D.A."/>
            <person name="Frisvad J.C."/>
            <person name="Nielsen K.L."/>
        </authorList>
    </citation>
    <scope>NUCLEOTIDE SEQUENCE [LARGE SCALE GENOMIC DNA]</scope>
    <source>
        <strain evidence="1 2">IBT 35679</strain>
    </source>
</reference>
<name>A0AAD6GGD4_9EURO</name>
<dbReference type="EMBL" id="JAQIZZ010000003">
    <property type="protein sequence ID" value="KAJ5546600.1"/>
    <property type="molecule type" value="Genomic_DNA"/>
</dbReference>
<dbReference type="AlphaFoldDB" id="A0AAD6GGD4"/>
<evidence type="ECO:0000313" key="2">
    <source>
        <dbReference type="Proteomes" id="UP001220324"/>
    </source>
</evidence>
<accession>A0AAD6GGD4</accession>
<comment type="caution">
    <text evidence="1">The sequence shown here is derived from an EMBL/GenBank/DDBJ whole genome shotgun (WGS) entry which is preliminary data.</text>
</comment>
<protein>
    <submittedName>
        <fullName evidence="1">Uncharacterized protein</fullName>
    </submittedName>
</protein>
<dbReference type="Proteomes" id="UP001220324">
    <property type="component" value="Unassembled WGS sequence"/>
</dbReference>
<evidence type="ECO:0000313" key="1">
    <source>
        <dbReference type="EMBL" id="KAJ5546600.1"/>
    </source>
</evidence>
<sequence>MAHFITSSSPANTHAFFSGVVILDEVPGNKNAVRMACEALSQGPLHETLANVFKGEYGIPLTIDYYNRGRAEFLPGTIAFVQGAVSIDSAQATGDASPKALIRADQLIPMQGDPESSEFGKHMPFMAHGSLSFIGTLVNTRVEPGHRLFVFTTTVYNIERNRNQNAPKFSTFKVVCALPDGPRWNNFPTPANGGQMQASGDWVGFYDINGERCPCVVVTNLSFIRSSIRPTSMYFPDDGDCCCPTCVTWEEENSRRYQEDL</sequence>
<gene>
    <name evidence="1" type="ORF">N7494_004185</name>
</gene>